<dbReference type="EMBL" id="BNAU01000011">
    <property type="protein sequence ID" value="GHF24954.1"/>
    <property type="molecule type" value="Genomic_DNA"/>
</dbReference>
<dbReference type="RefSeq" id="WP_308431406.1">
    <property type="nucleotide sequence ID" value="NZ_BNAU01000011.1"/>
</dbReference>
<dbReference type="Proteomes" id="UP000605897">
    <property type="component" value="Unassembled WGS sequence"/>
</dbReference>
<reference evidence="2" key="1">
    <citation type="journal article" date="2019" name="Int. J. Syst. Evol. Microbiol.">
        <title>The Global Catalogue of Microorganisms (GCM) 10K type strain sequencing project: providing services to taxonomists for standard genome sequencing and annotation.</title>
        <authorList>
            <consortium name="The Broad Institute Genomics Platform"/>
            <consortium name="The Broad Institute Genome Sequencing Center for Infectious Disease"/>
            <person name="Wu L."/>
            <person name="Ma J."/>
        </authorList>
    </citation>
    <scope>NUCLEOTIDE SEQUENCE [LARGE SCALE GENOMIC DNA]</scope>
    <source>
        <strain evidence="2">CGMCC 4.7677</strain>
    </source>
</reference>
<evidence type="ECO:0000313" key="1">
    <source>
        <dbReference type="EMBL" id="GHF24954.1"/>
    </source>
</evidence>
<protein>
    <submittedName>
        <fullName evidence="1">Uncharacterized protein</fullName>
    </submittedName>
</protein>
<proteinExistence type="predicted"/>
<name>A0ABQ3JHT0_9PSEU</name>
<sequence>MTTFAGRPLVVAPGVMSTLTLPWETGGDAGWAEGGPLDRDRPPALAFHVVDDQRRLTTHFRLCP</sequence>
<evidence type="ECO:0000313" key="2">
    <source>
        <dbReference type="Proteomes" id="UP000605897"/>
    </source>
</evidence>
<comment type="caution">
    <text evidence="1">The sequence shown here is derived from an EMBL/GenBank/DDBJ whole genome shotgun (WGS) entry which is preliminary data.</text>
</comment>
<accession>A0ABQ3JHT0</accession>
<keyword evidence="2" id="KW-1185">Reference proteome</keyword>
<gene>
    <name evidence="1" type="ORF">GCM10017786_68850</name>
</gene>
<organism evidence="1 2">
    <name type="scientific">Amycolatopsis deserti</name>
    <dbReference type="NCBI Taxonomy" id="185696"/>
    <lineage>
        <taxon>Bacteria</taxon>
        <taxon>Bacillati</taxon>
        <taxon>Actinomycetota</taxon>
        <taxon>Actinomycetes</taxon>
        <taxon>Pseudonocardiales</taxon>
        <taxon>Pseudonocardiaceae</taxon>
        <taxon>Amycolatopsis</taxon>
    </lineage>
</organism>